<dbReference type="InterPro" id="IPR033010">
    <property type="entry name" value="Cdc20/Fizzy"/>
</dbReference>
<evidence type="ECO:0000256" key="3">
    <source>
        <dbReference type="ARBA" id="ARBA00022737"/>
    </source>
</evidence>
<keyword evidence="5" id="KW-0131">Cell cycle</keyword>
<organism evidence="7 8">
    <name type="scientific">Achlya hypogyna</name>
    <name type="common">Oomycete</name>
    <name type="synonym">Protoachlya hypogyna</name>
    <dbReference type="NCBI Taxonomy" id="1202772"/>
    <lineage>
        <taxon>Eukaryota</taxon>
        <taxon>Sar</taxon>
        <taxon>Stramenopiles</taxon>
        <taxon>Oomycota</taxon>
        <taxon>Saprolegniomycetes</taxon>
        <taxon>Saprolegniales</taxon>
        <taxon>Achlyaceae</taxon>
        <taxon>Achlya</taxon>
    </lineage>
</organism>
<dbReference type="GO" id="GO:0010997">
    <property type="term" value="F:anaphase-promoting complex binding"/>
    <property type="evidence" value="ECO:0007669"/>
    <property type="project" value="InterPro"/>
</dbReference>
<evidence type="ECO:0000256" key="4">
    <source>
        <dbReference type="ARBA" id="ARBA00022776"/>
    </source>
</evidence>
<sequence length="154" mass="16724">MPARPRTTLHEHSAAVKALAWCPWERHLLASGGGTADRCIKFWHGATGASLQSVHTGSQVCGLLWSPSERELLSSHGFSQNELCLWSYPRMTRLREFTGHTARVLHIALSPDGGSVVSAAADETLRFWNVFAPRGAASTRFGSAAHFAAQCGIR</sequence>
<name>A0A1V9YT60_ACHHY</name>
<dbReference type="GO" id="GO:0051301">
    <property type="term" value="P:cell division"/>
    <property type="evidence" value="ECO:0007669"/>
    <property type="project" value="UniProtKB-KW"/>
</dbReference>
<dbReference type="PANTHER" id="PTHR19918:SF8">
    <property type="entry name" value="FI02843P"/>
    <property type="match status" value="1"/>
</dbReference>
<proteinExistence type="predicted"/>
<dbReference type="SMART" id="SM00320">
    <property type="entry name" value="WD40"/>
    <property type="match status" value="3"/>
</dbReference>
<evidence type="ECO:0000256" key="6">
    <source>
        <dbReference type="PROSITE-ProRule" id="PRU00221"/>
    </source>
</evidence>
<dbReference type="Proteomes" id="UP000243579">
    <property type="component" value="Unassembled WGS sequence"/>
</dbReference>
<dbReference type="InterPro" id="IPR011047">
    <property type="entry name" value="Quinoprotein_ADH-like_sf"/>
</dbReference>
<keyword evidence="2 7" id="KW-0132">Cell division</keyword>
<dbReference type="PROSITE" id="PS50294">
    <property type="entry name" value="WD_REPEATS_REGION"/>
    <property type="match status" value="1"/>
</dbReference>
<dbReference type="InterPro" id="IPR015943">
    <property type="entry name" value="WD40/YVTN_repeat-like_dom_sf"/>
</dbReference>
<keyword evidence="4" id="KW-0498">Mitosis</keyword>
<reference evidence="7 8" key="1">
    <citation type="journal article" date="2014" name="Genome Biol. Evol.">
        <title>The secreted proteins of Achlya hypogyna and Thraustotheca clavata identify the ancestral oomycete secretome and reveal gene acquisitions by horizontal gene transfer.</title>
        <authorList>
            <person name="Misner I."/>
            <person name="Blouin N."/>
            <person name="Leonard G."/>
            <person name="Richards T.A."/>
            <person name="Lane C.E."/>
        </authorList>
    </citation>
    <scope>NUCLEOTIDE SEQUENCE [LARGE SCALE GENOMIC DNA]</scope>
    <source>
        <strain evidence="7 8">ATCC 48635</strain>
    </source>
</reference>
<dbReference type="GO" id="GO:1905786">
    <property type="term" value="P:positive regulation of anaphase-promoting complex-dependent catabolic process"/>
    <property type="evidence" value="ECO:0007669"/>
    <property type="project" value="TreeGrafter"/>
</dbReference>
<dbReference type="PROSITE" id="PS00678">
    <property type="entry name" value="WD_REPEATS_1"/>
    <property type="match status" value="1"/>
</dbReference>
<dbReference type="InterPro" id="IPR001680">
    <property type="entry name" value="WD40_rpt"/>
</dbReference>
<dbReference type="PROSITE" id="PS50082">
    <property type="entry name" value="WD_REPEATS_2"/>
    <property type="match status" value="1"/>
</dbReference>
<accession>A0A1V9YT60</accession>
<protein>
    <submittedName>
        <fullName evidence="7">Cell division cycle protein 20</fullName>
    </submittedName>
</protein>
<evidence type="ECO:0000313" key="7">
    <source>
        <dbReference type="EMBL" id="OQR88821.1"/>
    </source>
</evidence>
<dbReference type="PANTHER" id="PTHR19918">
    <property type="entry name" value="CELL DIVISION CYCLE 20 CDC20 FIZZY -RELATED"/>
    <property type="match status" value="1"/>
</dbReference>
<dbReference type="GO" id="GO:0005680">
    <property type="term" value="C:anaphase-promoting complex"/>
    <property type="evidence" value="ECO:0007669"/>
    <property type="project" value="TreeGrafter"/>
</dbReference>
<dbReference type="Gene3D" id="2.130.10.10">
    <property type="entry name" value="YVTN repeat-like/Quinoprotein amine dehydrogenase"/>
    <property type="match status" value="1"/>
</dbReference>
<dbReference type="GO" id="GO:1990757">
    <property type="term" value="F:ubiquitin ligase activator activity"/>
    <property type="evidence" value="ECO:0007669"/>
    <property type="project" value="TreeGrafter"/>
</dbReference>
<dbReference type="GO" id="GO:0031145">
    <property type="term" value="P:anaphase-promoting complex-dependent catabolic process"/>
    <property type="evidence" value="ECO:0007669"/>
    <property type="project" value="TreeGrafter"/>
</dbReference>
<evidence type="ECO:0000256" key="1">
    <source>
        <dbReference type="ARBA" id="ARBA00022574"/>
    </source>
</evidence>
<evidence type="ECO:0000313" key="8">
    <source>
        <dbReference type="Proteomes" id="UP000243579"/>
    </source>
</evidence>
<keyword evidence="3" id="KW-0677">Repeat</keyword>
<comment type="caution">
    <text evidence="7">The sequence shown here is derived from an EMBL/GenBank/DDBJ whole genome shotgun (WGS) entry which is preliminary data.</text>
</comment>
<dbReference type="AlphaFoldDB" id="A0A1V9YT60"/>
<evidence type="ECO:0000256" key="5">
    <source>
        <dbReference type="ARBA" id="ARBA00023306"/>
    </source>
</evidence>
<dbReference type="STRING" id="1202772.A0A1V9YT60"/>
<dbReference type="EMBL" id="JNBR01001066">
    <property type="protein sequence ID" value="OQR88821.1"/>
    <property type="molecule type" value="Genomic_DNA"/>
</dbReference>
<dbReference type="OrthoDB" id="10263272at2759"/>
<dbReference type="SUPFAM" id="SSF50998">
    <property type="entry name" value="Quinoprotein alcohol dehydrogenase-like"/>
    <property type="match status" value="1"/>
</dbReference>
<keyword evidence="1 6" id="KW-0853">WD repeat</keyword>
<keyword evidence="8" id="KW-1185">Reference proteome</keyword>
<feature type="repeat" description="WD" evidence="6">
    <location>
        <begin position="97"/>
        <end position="130"/>
    </location>
</feature>
<dbReference type="Pfam" id="PF00400">
    <property type="entry name" value="WD40"/>
    <property type="match status" value="2"/>
</dbReference>
<dbReference type="InterPro" id="IPR019775">
    <property type="entry name" value="WD40_repeat_CS"/>
</dbReference>
<gene>
    <name evidence="7" type="ORF">ACHHYP_06613</name>
</gene>
<evidence type="ECO:0000256" key="2">
    <source>
        <dbReference type="ARBA" id="ARBA00022618"/>
    </source>
</evidence>